<proteinExistence type="predicted"/>
<evidence type="ECO:0000313" key="2">
    <source>
        <dbReference type="Proteomes" id="UP001562065"/>
    </source>
</evidence>
<dbReference type="EMBL" id="JBGCUO010000003">
    <property type="protein sequence ID" value="MEY1663127.1"/>
    <property type="molecule type" value="Genomic_DNA"/>
</dbReference>
<protein>
    <submittedName>
        <fullName evidence="1">Uncharacterized protein</fullName>
    </submittedName>
</protein>
<comment type="caution">
    <text evidence="1">The sequence shown here is derived from an EMBL/GenBank/DDBJ whole genome shotgun (WGS) entry which is preliminary data.</text>
</comment>
<dbReference type="Proteomes" id="UP001562065">
    <property type="component" value="Unassembled WGS sequence"/>
</dbReference>
<gene>
    <name evidence="1" type="ORF">AB5I84_13270</name>
</gene>
<name>A0ABV4AKR4_9GAMM</name>
<accession>A0ABV4AKR4</accession>
<dbReference type="RefSeq" id="WP_369456400.1">
    <property type="nucleotide sequence ID" value="NZ_JBGCUO010000003.1"/>
</dbReference>
<keyword evidence="2" id="KW-1185">Reference proteome</keyword>
<evidence type="ECO:0000313" key="1">
    <source>
        <dbReference type="EMBL" id="MEY1663127.1"/>
    </source>
</evidence>
<organism evidence="1 2">
    <name type="scientific">Isoalcanivorax beigongshangi</name>
    <dbReference type="NCBI Taxonomy" id="3238810"/>
    <lineage>
        <taxon>Bacteria</taxon>
        <taxon>Pseudomonadati</taxon>
        <taxon>Pseudomonadota</taxon>
        <taxon>Gammaproteobacteria</taxon>
        <taxon>Oceanospirillales</taxon>
        <taxon>Alcanivoracaceae</taxon>
        <taxon>Isoalcanivorax</taxon>
    </lineage>
</organism>
<reference evidence="1 2" key="1">
    <citation type="submission" date="2024-07" db="EMBL/GenBank/DDBJ databases">
        <authorList>
            <person name="Ren Q."/>
        </authorList>
    </citation>
    <scope>NUCLEOTIDE SEQUENCE [LARGE SCALE GENOMIC DNA]</scope>
    <source>
        <strain evidence="1 2">REN37</strain>
    </source>
</reference>
<sequence>MTEKQIASVPEHLWGAGQAARGRSWDAQYNVAAWVRISAGRGSVRLLLRYTDEQGVQQLVVDSATVSGAGTVLLSSMVSARLHGRPTAMQAVLVWDDPALQYSVEELYVQPAGQPAVRQEKLISVY</sequence>